<evidence type="ECO:0000313" key="3">
    <source>
        <dbReference type="Proteomes" id="UP000198970"/>
    </source>
</evidence>
<dbReference type="NCBIfam" id="TIGR04223">
    <property type="entry name" value="quorum_AgrD"/>
    <property type="match status" value="1"/>
</dbReference>
<organism evidence="2 3">
    <name type="scientific">Lacrimispora sphenoides JCM 1415</name>
    <dbReference type="NCBI Taxonomy" id="1297793"/>
    <lineage>
        <taxon>Bacteria</taxon>
        <taxon>Bacillati</taxon>
        <taxon>Bacillota</taxon>
        <taxon>Clostridia</taxon>
        <taxon>Lachnospirales</taxon>
        <taxon>Lachnospiraceae</taxon>
        <taxon>Lacrimispora</taxon>
    </lineage>
</organism>
<sequence length="53" mass="6146">MSKITKKLKSQNWTVFMMNALALLVVAQNVNAACAWLQHQPEVPEEAKRFRKF</sequence>
<gene>
    <name evidence="2" type="ORF">SAMN02745906_0406</name>
</gene>
<keyword evidence="1" id="KW-0732">Signal</keyword>
<dbReference type="InterPro" id="IPR009229">
    <property type="entry name" value="AgrD"/>
</dbReference>
<name>A0ABY1C2E2_9FIRM</name>
<feature type="chain" id="PRO_5047035614" evidence="1">
    <location>
        <begin position="33"/>
        <end position="53"/>
    </location>
</feature>
<proteinExistence type="predicted"/>
<dbReference type="RefSeq" id="WP_174715195.1">
    <property type="nucleotide sequence ID" value="NZ_LT630003.1"/>
</dbReference>
<evidence type="ECO:0000313" key="2">
    <source>
        <dbReference type="EMBL" id="SET56671.1"/>
    </source>
</evidence>
<accession>A0ABY1C2E2</accession>
<evidence type="ECO:0000256" key="1">
    <source>
        <dbReference type="SAM" id="SignalP"/>
    </source>
</evidence>
<dbReference type="Proteomes" id="UP000198970">
    <property type="component" value="Chromosome I"/>
</dbReference>
<dbReference type="EMBL" id="LT630003">
    <property type="protein sequence ID" value="SET56671.1"/>
    <property type="molecule type" value="Genomic_DNA"/>
</dbReference>
<reference evidence="2 3" key="1">
    <citation type="submission" date="2016-10" db="EMBL/GenBank/DDBJ databases">
        <authorList>
            <person name="Varghese N."/>
            <person name="Submissions S."/>
        </authorList>
    </citation>
    <scope>NUCLEOTIDE SEQUENCE [LARGE SCALE GENOMIC DNA]</scope>
    <source>
        <strain evidence="2 3">ATCC 19403</strain>
    </source>
</reference>
<keyword evidence="3" id="KW-1185">Reference proteome</keyword>
<feature type="signal peptide" evidence="1">
    <location>
        <begin position="1"/>
        <end position="32"/>
    </location>
</feature>
<protein>
    <submittedName>
        <fullName evidence="2">Cyclic lactone autoinducer peptide</fullName>
    </submittedName>
</protein>